<keyword evidence="2" id="KW-1185">Reference proteome</keyword>
<reference evidence="1 2" key="1">
    <citation type="submission" date="2021-05" db="EMBL/GenBank/DDBJ databases">
        <title>Direct Submission.</title>
        <authorList>
            <person name="Li K."/>
            <person name="Gao J."/>
        </authorList>
    </citation>
    <scope>NUCLEOTIDE SEQUENCE [LARGE SCALE GENOMIC DNA]</scope>
    <source>
        <strain evidence="1 2">Mg02</strain>
    </source>
</reference>
<evidence type="ECO:0000313" key="1">
    <source>
        <dbReference type="EMBL" id="QUX22985.1"/>
    </source>
</evidence>
<evidence type="ECO:0000313" key="2">
    <source>
        <dbReference type="Proteomes" id="UP000676079"/>
    </source>
</evidence>
<organism evidence="1 2">
    <name type="scientific">Nocardiopsis changdeensis</name>
    <dbReference type="NCBI Taxonomy" id="2831969"/>
    <lineage>
        <taxon>Bacteria</taxon>
        <taxon>Bacillati</taxon>
        <taxon>Actinomycetota</taxon>
        <taxon>Actinomycetes</taxon>
        <taxon>Streptosporangiales</taxon>
        <taxon>Nocardiopsidaceae</taxon>
        <taxon>Nocardiopsis</taxon>
    </lineage>
</organism>
<sequence>MTRDRSWRRARPVRPSQAQVDRLRALSDLHAEWTAEHLDGEVEFRPDAPERRQVSDYNLHYLDVNPPADAEQEFHARARGIFGLDPETGAPPA</sequence>
<dbReference type="Proteomes" id="UP000676079">
    <property type="component" value="Chromosome"/>
</dbReference>
<name>A0ABX8BL80_9ACTN</name>
<proteinExistence type="predicted"/>
<dbReference type="RefSeq" id="WP_220564196.1">
    <property type="nucleotide sequence ID" value="NZ_CP074133.1"/>
</dbReference>
<dbReference type="EMBL" id="CP074133">
    <property type="protein sequence ID" value="QUX22985.1"/>
    <property type="molecule type" value="Genomic_DNA"/>
</dbReference>
<gene>
    <name evidence="1" type="ORF">KGD84_00810</name>
</gene>
<protein>
    <submittedName>
        <fullName evidence="1">Uncharacterized protein</fullName>
    </submittedName>
</protein>
<accession>A0ABX8BL80</accession>